<feature type="transmembrane region" description="Helical" evidence="6">
    <location>
        <begin position="164"/>
        <end position="188"/>
    </location>
</feature>
<evidence type="ECO:0000313" key="8">
    <source>
        <dbReference type="Proteomes" id="UP001642406"/>
    </source>
</evidence>
<feature type="compositionally biased region" description="Acidic residues" evidence="5">
    <location>
        <begin position="671"/>
        <end position="680"/>
    </location>
</feature>
<accession>A0ABP0BF48</accession>
<feature type="region of interest" description="Disordered" evidence="5">
    <location>
        <begin position="603"/>
        <end position="655"/>
    </location>
</feature>
<evidence type="ECO:0000256" key="5">
    <source>
        <dbReference type="SAM" id="MobiDB-lite"/>
    </source>
</evidence>
<dbReference type="PANTHER" id="PTHR31465:SF15">
    <property type="entry name" value="LIPID TRANSPORTER ATNI-RELATED"/>
    <property type="match status" value="1"/>
</dbReference>
<reference evidence="7 8" key="1">
    <citation type="submission" date="2024-01" db="EMBL/GenBank/DDBJ databases">
        <authorList>
            <person name="Allen C."/>
            <person name="Tagirdzhanova G."/>
        </authorList>
    </citation>
    <scope>NUCLEOTIDE SEQUENCE [LARGE SCALE GENOMIC DNA]</scope>
</reference>
<comment type="caution">
    <text evidence="7">The sequence shown here is derived from an EMBL/GenBank/DDBJ whole genome shotgun (WGS) entry which is preliminary data.</text>
</comment>
<dbReference type="PANTHER" id="PTHR31465">
    <property type="entry name" value="PROTEIN RTA1-RELATED"/>
    <property type="match status" value="1"/>
</dbReference>
<evidence type="ECO:0000256" key="6">
    <source>
        <dbReference type="SAM" id="Phobius"/>
    </source>
</evidence>
<evidence type="ECO:0000256" key="4">
    <source>
        <dbReference type="ARBA" id="ARBA00023136"/>
    </source>
</evidence>
<evidence type="ECO:0000256" key="2">
    <source>
        <dbReference type="ARBA" id="ARBA00022692"/>
    </source>
</evidence>
<keyword evidence="2 6" id="KW-0812">Transmembrane</keyword>
<feature type="transmembrane region" description="Helical" evidence="6">
    <location>
        <begin position="271"/>
        <end position="294"/>
    </location>
</feature>
<evidence type="ECO:0000256" key="3">
    <source>
        <dbReference type="ARBA" id="ARBA00022989"/>
    </source>
</evidence>
<comment type="subcellular location">
    <subcellularLocation>
        <location evidence="1">Membrane</location>
        <topology evidence="1">Multi-pass membrane protein</topology>
    </subcellularLocation>
</comment>
<feature type="transmembrane region" description="Helical" evidence="6">
    <location>
        <begin position="368"/>
        <end position="389"/>
    </location>
</feature>
<keyword evidence="8" id="KW-1185">Reference proteome</keyword>
<feature type="transmembrane region" description="Helical" evidence="6">
    <location>
        <begin position="226"/>
        <end position="251"/>
    </location>
</feature>
<gene>
    <name evidence="7" type="ORF">SBRCBS47491_003403</name>
</gene>
<keyword evidence="4 6" id="KW-0472">Membrane</keyword>
<keyword evidence="3 6" id="KW-1133">Transmembrane helix</keyword>
<dbReference type="InterPro" id="IPR007568">
    <property type="entry name" value="RTA1"/>
</dbReference>
<evidence type="ECO:0000256" key="1">
    <source>
        <dbReference type="ARBA" id="ARBA00004141"/>
    </source>
</evidence>
<feature type="compositionally biased region" description="Basic and acidic residues" evidence="5">
    <location>
        <begin position="685"/>
        <end position="709"/>
    </location>
</feature>
<feature type="transmembrane region" description="Helical" evidence="6">
    <location>
        <begin position="101"/>
        <end position="122"/>
    </location>
</feature>
<feature type="compositionally biased region" description="Gly residues" evidence="5">
    <location>
        <begin position="409"/>
        <end position="418"/>
    </location>
</feature>
<dbReference type="Pfam" id="PF04479">
    <property type="entry name" value="RTA1"/>
    <property type="match status" value="1"/>
</dbReference>
<proteinExistence type="predicted"/>
<feature type="transmembrane region" description="Helical" evidence="6">
    <location>
        <begin position="134"/>
        <end position="152"/>
    </location>
</feature>
<sequence length="709" mass="74557">MAPADDLALLAAAAAAPASTTTLSKVLTKPTMQIIVNTITATEAATTATRTTLHASHIFPTSIAATPTATPTGSTCWPGTCSSDIAVSFGPFPDDDSSRFVSTWGGAAFAGAFGLLVLAHLVQGCHYRWKPATAAVSGGLAAMAGYILQATGSVSTVEPSIQPYLLAAAFVLLQLAPLCITLYAYLLLERLAHTRFLPAHDSLEEASENVGRRRQKKVWPSNGRWIAHWSVVALLACASAAQAVAVAFLVYGGLTTTYVGHVLLVAADLVWAAGLAAQGLVVLILLTAVTQAFATLPPARPGGQQERGVSGAVPALSLPPRRRVQLLWLLCSTYGVLALLTMRLVYRTVEAVLAAEGKGAVSITPKQVVYALVFEALPTCLALALLSAFHAGWALPLRDVHHLLPTGEGAAGGGGGDSGTISRRGTDREDEAAGGVVAAAAAGAAGEGGGLSGPNPNIQAPVPEGTPLEPRGVRFGLPPPTLTPAQILIQQRAIIQRQRQQQRQQWQRQWQRHREEAAMGQAMQSVSLPSSPVVEALARSSLSASLTVSLPRESFVAERPDLEGAELAGGGEHADVGRGEDRAPRLLARLSRDNFILFRFLNAPSRSPSSHGGNGGGWRTRTRTTASGSRRSRRTPHSNSHSAPSHRSESLADDPFVGFDGVGTAGRYDYDGGEYYDVGDNDNNNNKDNDSHRTCDSPDEKRGASPEWP</sequence>
<feature type="region of interest" description="Disordered" evidence="5">
    <location>
        <begin position="670"/>
        <end position="709"/>
    </location>
</feature>
<protein>
    <submittedName>
        <fullName evidence="7">Uncharacterized protein</fullName>
    </submittedName>
</protein>
<dbReference type="EMBL" id="CAWUHC010000022">
    <property type="protein sequence ID" value="CAK7218132.1"/>
    <property type="molecule type" value="Genomic_DNA"/>
</dbReference>
<dbReference type="Proteomes" id="UP001642406">
    <property type="component" value="Unassembled WGS sequence"/>
</dbReference>
<evidence type="ECO:0000313" key="7">
    <source>
        <dbReference type="EMBL" id="CAK7218132.1"/>
    </source>
</evidence>
<name>A0ABP0BF48_9PEZI</name>
<organism evidence="7 8">
    <name type="scientific">Sporothrix bragantina</name>
    <dbReference type="NCBI Taxonomy" id="671064"/>
    <lineage>
        <taxon>Eukaryota</taxon>
        <taxon>Fungi</taxon>
        <taxon>Dikarya</taxon>
        <taxon>Ascomycota</taxon>
        <taxon>Pezizomycotina</taxon>
        <taxon>Sordariomycetes</taxon>
        <taxon>Sordariomycetidae</taxon>
        <taxon>Ophiostomatales</taxon>
        <taxon>Ophiostomataceae</taxon>
        <taxon>Sporothrix</taxon>
    </lineage>
</organism>
<feature type="region of interest" description="Disordered" evidence="5">
    <location>
        <begin position="406"/>
        <end position="432"/>
    </location>
</feature>
<feature type="transmembrane region" description="Helical" evidence="6">
    <location>
        <begin position="326"/>
        <end position="346"/>
    </location>
</feature>